<evidence type="ECO:0000313" key="2">
    <source>
        <dbReference type="Proteomes" id="UP000595814"/>
    </source>
</evidence>
<proteinExistence type="predicted"/>
<evidence type="ECO:0000313" key="1">
    <source>
        <dbReference type="EMBL" id="QQK07076.1"/>
    </source>
</evidence>
<sequence length="443" mass="50756">MKKKLGIGIVLLLIVYLIGVICFSFVSYPKTYINGEKRGFDKKKELISTDYTDYELEIKGKNNKKDSIKAEDINYEIAIDNDVEIKQNAFTWPVSIFKKFDYTIEYNPQWDEAKLEEILKNSDLNKDIRKMENAKVKLVGDKYEIVPEQEGDELNMEKFKNSVLNSFLNKEKVLELKDEYIVPEIRADDKKLKEELELKQNLFSVKITFNFGDKKEELSGDSLIALYDNNAEGEYVLNKEKARTYIAELAKKHDTFQKGITFSSTGAGEIEVPGGIYGWQTDVDKTLELLTKQLETGKSGTIEPEYKLEGLNRAEDGLGNTYIEIDLTRQYLWFYKDGKLIVETDIITGNPNLGRETPVGLFKVWSRETNRTLSGEDYSSPVSFWLPIDWTGVGMHDASWQSSFGGNLYKTVGSRGCINIPYEKVKTIYEEVKNNTPVVVYKS</sequence>
<keyword evidence="2" id="KW-1185">Reference proteome</keyword>
<dbReference type="EMBL" id="CP066744">
    <property type="protein sequence ID" value="QQK07076.1"/>
    <property type="molecule type" value="Genomic_DNA"/>
</dbReference>
<organism evidence="1 2">
    <name type="scientific">Miniphocaeibacter halophilus</name>
    <dbReference type="NCBI Taxonomy" id="2931922"/>
    <lineage>
        <taxon>Bacteria</taxon>
        <taxon>Bacillati</taxon>
        <taxon>Bacillota</taxon>
        <taxon>Tissierellia</taxon>
        <taxon>Tissierellales</taxon>
        <taxon>Peptoniphilaceae</taxon>
        <taxon>Miniphocaeibacter</taxon>
    </lineage>
</organism>
<protein>
    <submittedName>
        <fullName evidence="1">L,D-transpeptidase/peptidoglycan binding protein</fullName>
    </submittedName>
</protein>
<name>A0AC61MS85_9FIRM</name>
<gene>
    <name evidence="1" type="ORF">JFY71_06930</name>
</gene>
<accession>A0AC61MS85</accession>
<reference evidence="1 2" key="1">
    <citation type="journal article" date="2022" name="Int. J. Syst. Evol. Microbiol.">
        <title>Miniphocaeibacter halophilus sp. nov., an ammonium-tolerant acetate-producing bacterium isolated from a biogas system.</title>
        <authorList>
            <person name="Schnurer A."/>
            <person name="Singh A."/>
            <person name="Bi S."/>
            <person name="Qiao W."/>
            <person name="Westerholm M."/>
        </authorList>
    </citation>
    <scope>NUCLEOTIDE SEQUENCE [LARGE SCALE GENOMIC DNA]</scope>
    <source>
        <strain evidence="1 2">AMB_01</strain>
    </source>
</reference>
<dbReference type="Proteomes" id="UP000595814">
    <property type="component" value="Chromosome"/>
</dbReference>